<evidence type="ECO:0000256" key="6">
    <source>
        <dbReference type="ARBA" id="ARBA00022884"/>
    </source>
</evidence>
<comment type="similarity">
    <text evidence="1">Belongs to the CRISPR-associated Csm3 family.</text>
</comment>
<evidence type="ECO:0000256" key="3">
    <source>
        <dbReference type="ARBA" id="ARBA00022722"/>
    </source>
</evidence>
<evidence type="ECO:0000313" key="11">
    <source>
        <dbReference type="Proteomes" id="UP000753961"/>
    </source>
</evidence>
<dbReference type="GO" id="GO:0004519">
    <property type="term" value="F:endonuclease activity"/>
    <property type="evidence" value="ECO:0007669"/>
    <property type="project" value="UniProtKB-KW"/>
</dbReference>
<dbReference type="RefSeq" id="WP_222581310.1">
    <property type="nucleotide sequence ID" value="NZ_JAHVHU010000017.1"/>
</dbReference>
<evidence type="ECO:0000256" key="2">
    <source>
        <dbReference type="ARBA" id="ARBA00022150"/>
    </source>
</evidence>
<dbReference type="Pfam" id="PF03787">
    <property type="entry name" value="RAMPs"/>
    <property type="match status" value="1"/>
</dbReference>
<dbReference type="GO" id="GO:0003723">
    <property type="term" value="F:RNA binding"/>
    <property type="evidence" value="ECO:0007669"/>
    <property type="project" value="UniProtKB-KW"/>
</dbReference>
<comment type="caution">
    <text evidence="10">The sequence shown here is derived from an EMBL/GenBank/DDBJ whole genome shotgun (WGS) entry which is preliminary data.</text>
</comment>
<gene>
    <name evidence="10" type="primary">csm3</name>
    <name evidence="10" type="ORF">KUV50_16595</name>
</gene>
<dbReference type="InterPro" id="IPR052216">
    <property type="entry name" value="CRISPR_Csm3_endoribonuclease"/>
</dbReference>
<evidence type="ECO:0000256" key="7">
    <source>
        <dbReference type="ARBA" id="ARBA00023118"/>
    </source>
</evidence>
<dbReference type="InterPro" id="IPR013412">
    <property type="entry name" value="CRISPR-assoc_RAMP_Csm3"/>
</dbReference>
<keyword evidence="11" id="KW-1185">Reference proteome</keyword>
<protein>
    <recommendedName>
        <fullName evidence="2">CRISPR system Cms endoribonuclease Csm3</fullName>
    </recommendedName>
    <alternativeName>
        <fullName evidence="8">CRISPR type III A-associated RAMP protein Csm3</fullName>
    </alternativeName>
</protein>
<reference evidence="10" key="1">
    <citation type="submission" date="2021-06" db="EMBL/GenBank/DDBJ databases">
        <title>44 bacteria genomes isolated from Dapeng, Shenzhen.</title>
        <authorList>
            <person name="Zheng W."/>
            <person name="Yu S."/>
            <person name="Huang Y."/>
        </authorList>
    </citation>
    <scope>NUCLEOTIDE SEQUENCE</scope>
    <source>
        <strain evidence="10">DP5N28-2</strain>
    </source>
</reference>
<evidence type="ECO:0000256" key="1">
    <source>
        <dbReference type="ARBA" id="ARBA00006342"/>
    </source>
</evidence>
<proteinExistence type="inferred from homology"/>
<keyword evidence="5" id="KW-0378">Hydrolase</keyword>
<sequence>MSDNKIREMKPIKFKTEITGKIHILSGIHIGGSGEANSIGGIDSPVIRTLRNGDLQPYLPGSSLRGKIRSLLEQTKGVELGGSTEINSLFGFSNDNTISKLIVYDSFLSSKSEEQLRLSEHLDMPYTEEKVENTIDRISGTSEGGLRHIERVPSGAEFELRMMLTCEDEEDLNTQIKLLKKGMSILEKDYLGGNGSRGYGRVSFQDLKYVKYDLSSEEYYKAIEENDLIITE</sequence>
<dbReference type="InterPro" id="IPR005537">
    <property type="entry name" value="RAMP_III_fam"/>
</dbReference>
<keyword evidence="4" id="KW-0255">Endonuclease</keyword>
<keyword evidence="6" id="KW-0694">RNA-binding</keyword>
<keyword evidence="7" id="KW-0051">Antiviral defense</keyword>
<feature type="domain" description="CRISPR type III-associated protein" evidence="9">
    <location>
        <begin position="21"/>
        <end position="203"/>
    </location>
</feature>
<dbReference type="PANTHER" id="PTHR35579">
    <property type="entry name" value="CRISPR SYSTEM CMS ENDORIBONUCLEASE CSM3"/>
    <property type="match status" value="1"/>
</dbReference>
<dbReference type="PANTHER" id="PTHR35579:SF3">
    <property type="entry name" value="CRISPR SYSTEM CMS ENDORIBONUCLEASE CSM3"/>
    <property type="match status" value="1"/>
</dbReference>
<organism evidence="10 11">
    <name type="scientific">Membranihabitans marinus</name>
    <dbReference type="NCBI Taxonomy" id="1227546"/>
    <lineage>
        <taxon>Bacteria</taxon>
        <taxon>Pseudomonadati</taxon>
        <taxon>Bacteroidota</taxon>
        <taxon>Saprospiria</taxon>
        <taxon>Saprospirales</taxon>
        <taxon>Saprospiraceae</taxon>
        <taxon>Membranihabitans</taxon>
    </lineage>
</organism>
<dbReference type="GO" id="GO:0051607">
    <property type="term" value="P:defense response to virus"/>
    <property type="evidence" value="ECO:0007669"/>
    <property type="project" value="UniProtKB-KW"/>
</dbReference>
<evidence type="ECO:0000256" key="5">
    <source>
        <dbReference type="ARBA" id="ARBA00022801"/>
    </source>
</evidence>
<dbReference type="EMBL" id="JAHVHU010000017">
    <property type="protein sequence ID" value="MBY5959775.1"/>
    <property type="molecule type" value="Genomic_DNA"/>
</dbReference>
<evidence type="ECO:0000313" key="10">
    <source>
        <dbReference type="EMBL" id="MBY5959775.1"/>
    </source>
</evidence>
<evidence type="ECO:0000256" key="4">
    <source>
        <dbReference type="ARBA" id="ARBA00022759"/>
    </source>
</evidence>
<dbReference type="AlphaFoldDB" id="A0A953LAC1"/>
<accession>A0A953LAC1</accession>
<keyword evidence="3" id="KW-0540">Nuclease</keyword>
<dbReference type="GO" id="GO:0016787">
    <property type="term" value="F:hydrolase activity"/>
    <property type="evidence" value="ECO:0007669"/>
    <property type="project" value="UniProtKB-KW"/>
</dbReference>
<dbReference type="Proteomes" id="UP000753961">
    <property type="component" value="Unassembled WGS sequence"/>
</dbReference>
<name>A0A953LAC1_9BACT</name>
<evidence type="ECO:0000256" key="8">
    <source>
        <dbReference type="ARBA" id="ARBA00033183"/>
    </source>
</evidence>
<dbReference type="NCBIfam" id="TIGR02582">
    <property type="entry name" value="cas7_TM1809"/>
    <property type="match status" value="1"/>
</dbReference>
<evidence type="ECO:0000259" key="9">
    <source>
        <dbReference type="Pfam" id="PF03787"/>
    </source>
</evidence>